<evidence type="ECO:0000313" key="4">
    <source>
        <dbReference type="Proteomes" id="UP001275084"/>
    </source>
</evidence>
<proteinExistence type="predicted"/>
<comment type="caution">
    <text evidence="3">The sequence shown here is derived from an EMBL/GenBank/DDBJ whole genome shotgun (WGS) entry which is preliminary data.</text>
</comment>
<evidence type="ECO:0000256" key="2">
    <source>
        <dbReference type="SAM" id="Phobius"/>
    </source>
</evidence>
<sequence>MRRYSGGHCTAPERSVASTGPRRATHLQHRLSPSPGSAGYTCRSHHGGRAGWNWQAARQRRDDSPSEPDAVHPRLISDAGSGPLTKRKHRDKQEGGFCMMFLSCGVEVEVGLFVLVVLGSWEAMGRWPAGKLHGCQAQFEVLGAGGMLPASAPRMAPRWAALPAPPSRYWRDHTAGLW</sequence>
<organism evidence="3 4">
    <name type="scientific">Lasiosphaeria hispida</name>
    <dbReference type="NCBI Taxonomy" id="260671"/>
    <lineage>
        <taxon>Eukaryota</taxon>
        <taxon>Fungi</taxon>
        <taxon>Dikarya</taxon>
        <taxon>Ascomycota</taxon>
        <taxon>Pezizomycotina</taxon>
        <taxon>Sordariomycetes</taxon>
        <taxon>Sordariomycetidae</taxon>
        <taxon>Sordariales</taxon>
        <taxon>Lasiosphaeriaceae</taxon>
        <taxon>Lasiosphaeria</taxon>
    </lineage>
</organism>
<feature type="compositionally biased region" description="Basic and acidic residues" evidence="1">
    <location>
        <begin position="59"/>
        <end position="72"/>
    </location>
</feature>
<protein>
    <submittedName>
        <fullName evidence="3">Uncharacterized protein</fullName>
    </submittedName>
</protein>
<feature type="transmembrane region" description="Helical" evidence="2">
    <location>
        <begin position="96"/>
        <end position="118"/>
    </location>
</feature>
<evidence type="ECO:0000313" key="3">
    <source>
        <dbReference type="EMBL" id="KAK3353649.1"/>
    </source>
</evidence>
<gene>
    <name evidence="3" type="ORF">B0T25DRAFT_219025</name>
</gene>
<keyword evidence="4" id="KW-1185">Reference proteome</keyword>
<dbReference type="AlphaFoldDB" id="A0AAJ0MEX8"/>
<keyword evidence="2" id="KW-0812">Transmembrane</keyword>
<evidence type="ECO:0000256" key="1">
    <source>
        <dbReference type="SAM" id="MobiDB-lite"/>
    </source>
</evidence>
<reference evidence="3" key="1">
    <citation type="journal article" date="2023" name="Mol. Phylogenet. Evol.">
        <title>Genome-scale phylogeny and comparative genomics of the fungal order Sordariales.</title>
        <authorList>
            <person name="Hensen N."/>
            <person name="Bonometti L."/>
            <person name="Westerberg I."/>
            <person name="Brannstrom I.O."/>
            <person name="Guillou S."/>
            <person name="Cros-Aarteil S."/>
            <person name="Calhoun S."/>
            <person name="Haridas S."/>
            <person name="Kuo A."/>
            <person name="Mondo S."/>
            <person name="Pangilinan J."/>
            <person name="Riley R."/>
            <person name="LaButti K."/>
            <person name="Andreopoulos B."/>
            <person name="Lipzen A."/>
            <person name="Chen C."/>
            <person name="Yan M."/>
            <person name="Daum C."/>
            <person name="Ng V."/>
            <person name="Clum A."/>
            <person name="Steindorff A."/>
            <person name="Ohm R.A."/>
            <person name="Martin F."/>
            <person name="Silar P."/>
            <person name="Natvig D.O."/>
            <person name="Lalanne C."/>
            <person name="Gautier V."/>
            <person name="Ament-Velasquez S.L."/>
            <person name="Kruys A."/>
            <person name="Hutchinson M.I."/>
            <person name="Powell A.J."/>
            <person name="Barry K."/>
            <person name="Miller A.N."/>
            <person name="Grigoriev I.V."/>
            <person name="Debuchy R."/>
            <person name="Gladieux P."/>
            <person name="Hiltunen Thoren M."/>
            <person name="Johannesson H."/>
        </authorList>
    </citation>
    <scope>NUCLEOTIDE SEQUENCE</scope>
    <source>
        <strain evidence="3">CBS 955.72</strain>
    </source>
</reference>
<keyword evidence="2" id="KW-1133">Transmembrane helix</keyword>
<feature type="region of interest" description="Disordered" evidence="1">
    <location>
        <begin position="1"/>
        <end position="89"/>
    </location>
</feature>
<reference evidence="3" key="2">
    <citation type="submission" date="2023-06" db="EMBL/GenBank/DDBJ databases">
        <authorList>
            <consortium name="Lawrence Berkeley National Laboratory"/>
            <person name="Haridas S."/>
            <person name="Hensen N."/>
            <person name="Bonometti L."/>
            <person name="Westerberg I."/>
            <person name="Brannstrom I.O."/>
            <person name="Guillou S."/>
            <person name="Cros-Aarteil S."/>
            <person name="Calhoun S."/>
            <person name="Kuo A."/>
            <person name="Mondo S."/>
            <person name="Pangilinan J."/>
            <person name="Riley R."/>
            <person name="Labutti K."/>
            <person name="Andreopoulos B."/>
            <person name="Lipzen A."/>
            <person name="Chen C."/>
            <person name="Yanf M."/>
            <person name="Daum C."/>
            <person name="Ng V."/>
            <person name="Clum A."/>
            <person name="Steindorff A."/>
            <person name="Ohm R."/>
            <person name="Martin F."/>
            <person name="Silar P."/>
            <person name="Natvig D."/>
            <person name="Lalanne C."/>
            <person name="Gautier V."/>
            <person name="Ament-Velasquez S.L."/>
            <person name="Kruys A."/>
            <person name="Hutchinson M.I."/>
            <person name="Powell A.J."/>
            <person name="Barry K."/>
            <person name="Miller A.N."/>
            <person name="Grigoriev I.V."/>
            <person name="Debuchy R."/>
            <person name="Gladieux P."/>
            <person name="Thoren M.H."/>
            <person name="Johannesson H."/>
        </authorList>
    </citation>
    <scope>NUCLEOTIDE SEQUENCE</scope>
    <source>
        <strain evidence="3">CBS 955.72</strain>
    </source>
</reference>
<name>A0AAJ0MEX8_9PEZI</name>
<keyword evidence="2" id="KW-0472">Membrane</keyword>
<dbReference type="Proteomes" id="UP001275084">
    <property type="component" value="Unassembled WGS sequence"/>
</dbReference>
<accession>A0AAJ0MEX8</accession>
<dbReference type="EMBL" id="JAUIQD010000004">
    <property type="protein sequence ID" value="KAK3353649.1"/>
    <property type="molecule type" value="Genomic_DNA"/>
</dbReference>